<accession>X1DRK6</accession>
<dbReference type="AlphaFoldDB" id="X1DRK6"/>
<sequence>MIDVELVSEINDHLIAEYRLSSKLHWEKIDEGYTNENYTIMKSNGSPLAVCKIFADDEIYLSKERFKREISALEKYSETIAPKILFQKNSKVLVYDYVEGTGLH</sequence>
<evidence type="ECO:0000313" key="1">
    <source>
        <dbReference type="EMBL" id="GAH22812.1"/>
    </source>
</evidence>
<evidence type="ECO:0008006" key="2">
    <source>
        <dbReference type="Google" id="ProtNLM"/>
    </source>
</evidence>
<dbReference type="InterPro" id="IPR011009">
    <property type="entry name" value="Kinase-like_dom_sf"/>
</dbReference>
<proteinExistence type="predicted"/>
<feature type="non-terminal residue" evidence="1">
    <location>
        <position position="104"/>
    </location>
</feature>
<protein>
    <recommendedName>
        <fullName evidence="2">Aminoglycoside phosphotransferase domain-containing protein</fullName>
    </recommendedName>
</protein>
<name>X1DRK6_9ZZZZ</name>
<dbReference type="EMBL" id="BARU01003336">
    <property type="protein sequence ID" value="GAH22812.1"/>
    <property type="molecule type" value="Genomic_DNA"/>
</dbReference>
<gene>
    <name evidence="1" type="ORF">S03H2_07287</name>
</gene>
<comment type="caution">
    <text evidence="1">The sequence shown here is derived from an EMBL/GenBank/DDBJ whole genome shotgun (WGS) entry which is preliminary data.</text>
</comment>
<organism evidence="1">
    <name type="scientific">marine sediment metagenome</name>
    <dbReference type="NCBI Taxonomy" id="412755"/>
    <lineage>
        <taxon>unclassified sequences</taxon>
        <taxon>metagenomes</taxon>
        <taxon>ecological metagenomes</taxon>
    </lineage>
</organism>
<reference evidence="1" key="1">
    <citation type="journal article" date="2014" name="Front. Microbiol.">
        <title>High frequency of phylogenetically diverse reductive dehalogenase-homologous genes in deep subseafloor sedimentary metagenomes.</title>
        <authorList>
            <person name="Kawai M."/>
            <person name="Futagami T."/>
            <person name="Toyoda A."/>
            <person name="Takaki Y."/>
            <person name="Nishi S."/>
            <person name="Hori S."/>
            <person name="Arai W."/>
            <person name="Tsubouchi T."/>
            <person name="Morono Y."/>
            <person name="Uchiyama I."/>
            <person name="Ito T."/>
            <person name="Fujiyama A."/>
            <person name="Inagaki F."/>
            <person name="Takami H."/>
        </authorList>
    </citation>
    <scope>NUCLEOTIDE SEQUENCE</scope>
    <source>
        <strain evidence="1">Expedition CK06-06</strain>
    </source>
</reference>
<dbReference type="SUPFAM" id="SSF56112">
    <property type="entry name" value="Protein kinase-like (PK-like)"/>
    <property type="match status" value="1"/>
</dbReference>